<dbReference type="STRING" id="1121117.SAMN02745977_00664"/>
<dbReference type="OrthoDB" id="9815244at2"/>
<evidence type="ECO:0000256" key="12">
    <source>
        <dbReference type="ARBA" id="ARBA00023139"/>
    </source>
</evidence>
<evidence type="ECO:0000313" key="19">
    <source>
        <dbReference type="EMBL" id="SEN18031.1"/>
    </source>
</evidence>
<dbReference type="Pfam" id="PF22461">
    <property type="entry name" value="SLBB_2"/>
    <property type="match status" value="2"/>
</dbReference>
<evidence type="ECO:0000256" key="3">
    <source>
        <dbReference type="ARBA" id="ARBA00022448"/>
    </source>
</evidence>
<keyword evidence="4" id="KW-1134">Transmembrane beta strand</keyword>
<evidence type="ECO:0000256" key="13">
    <source>
        <dbReference type="ARBA" id="ARBA00023237"/>
    </source>
</evidence>
<feature type="chain" id="PRO_5011794844" evidence="15">
    <location>
        <begin position="25"/>
        <end position="392"/>
    </location>
</feature>
<keyword evidence="6" id="KW-0812">Transmembrane</keyword>
<keyword evidence="9" id="KW-0406">Ion transport</keyword>
<dbReference type="InterPro" id="IPR040716">
    <property type="entry name" value="Wza_C"/>
</dbReference>
<keyword evidence="20" id="KW-1185">Reference proteome</keyword>
<gene>
    <name evidence="19" type="ORF">SAMN02745977_00664</name>
</gene>
<keyword evidence="7 15" id="KW-0732">Signal</keyword>
<name>A0A1H8EEM8_9BURK</name>
<dbReference type="Pfam" id="PF02563">
    <property type="entry name" value="Poly_export"/>
    <property type="match status" value="1"/>
</dbReference>
<proteinExistence type="inferred from homology"/>
<evidence type="ECO:0000259" key="18">
    <source>
        <dbReference type="Pfam" id="PF22461"/>
    </source>
</evidence>
<dbReference type="PANTHER" id="PTHR33619">
    <property type="entry name" value="POLYSACCHARIDE EXPORT PROTEIN GFCE-RELATED"/>
    <property type="match status" value="1"/>
</dbReference>
<keyword evidence="12" id="KW-0564">Palmitate</keyword>
<evidence type="ECO:0000256" key="4">
    <source>
        <dbReference type="ARBA" id="ARBA00022452"/>
    </source>
</evidence>
<dbReference type="GO" id="GO:0015159">
    <property type="term" value="F:polysaccharide transmembrane transporter activity"/>
    <property type="evidence" value="ECO:0007669"/>
    <property type="project" value="InterPro"/>
</dbReference>
<dbReference type="Proteomes" id="UP000199531">
    <property type="component" value="Unassembled WGS sequence"/>
</dbReference>
<keyword evidence="13" id="KW-0998">Cell outer membrane</keyword>
<dbReference type="PROSITE" id="PS51257">
    <property type="entry name" value="PROKAR_LIPOPROTEIN"/>
    <property type="match status" value="1"/>
</dbReference>
<keyword evidence="3" id="KW-0813">Transport</keyword>
<keyword evidence="14" id="KW-0449">Lipoprotein</keyword>
<dbReference type="Gene3D" id="3.10.560.10">
    <property type="entry name" value="Outer membrane lipoprotein wza domain like"/>
    <property type="match status" value="2"/>
</dbReference>
<dbReference type="PANTHER" id="PTHR33619:SF3">
    <property type="entry name" value="POLYSACCHARIDE EXPORT PROTEIN GFCE-RELATED"/>
    <property type="match status" value="1"/>
</dbReference>
<comment type="similarity">
    <text evidence="2">Belongs to the BexD/CtrA/VexA family.</text>
</comment>
<feature type="signal peptide" evidence="15">
    <location>
        <begin position="1"/>
        <end position="24"/>
    </location>
</feature>
<dbReference type="AlphaFoldDB" id="A0A1H8EEM8"/>
<comment type="subcellular location">
    <subcellularLocation>
        <location evidence="1">Cell outer membrane</location>
        <topology evidence="1">Multi-pass membrane protein</topology>
    </subcellularLocation>
</comment>
<dbReference type="EMBL" id="FOCW01000001">
    <property type="protein sequence ID" value="SEN18031.1"/>
    <property type="molecule type" value="Genomic_DNA"/>
</dbReference>
<evidence type="ECO:0000256" key="11">
    <source>
        <dbReference type="ARBA" id="ARBA00023136"/>
    </source>
</evidence>
<evidence type="ECO:0000256" key="14">
    <source>
        <dbReference type="ARBA" id="ARBA00023288"/>
    </source>
</evidence>
<dbReference type="GO" id="GO:0006811">
    <property type="term" value="P:monoatomic ion transport"/>
    <property type="evidence" value="ECO:0007669"/>
    <property type="project" value="UniProtKB-KW"/>
</dbReference>
<dbReference type="NCBIfam" id="NF011658">
    <property type="entry name" value="PRK15078.1"/>
    <property type="match status" value="1"/>
</dbReference>
<keyword evidence="10" id="KW-0626">Porin</keyword>
<dbReference type="Pfam" id="PF18412">
    <property type="entry name" value="Wza_C"/>
    <property type="match status" value="1"/>
</dbReference>
<keyword evidence="5" id="KW-0762">Sugar transport</keyword>
<keyword evidence="11" id="KW-0472">Membrane</keyword>
<evidence type="ECO:0000256" key="15">
    <source>
        <dbReference type="SAM" id="SignalP"/>
    </source>
</evidence>
<sequence>MFTMTPRLIPTALLALAVTLTGCAVPGVQLKTSGKQITQPHDAATFDINQHVEIFPITPALLGTLHQPEVMPRANPGLASSLQSYEYRVGPGDVLNIVVWGHPEINRAVGQSPMTNATSLMGGLDGQQQNTSSGTVVDAQGYIFYPYAGRVRVAGQSASQIRAMLTGRLGRYLRYPQVDVTIASYQHKKVQVTGAVERPSQLAITNVPMTVLNAVNLAGGLADNADATRAMLTRNGQTRTISLYDIMQHGDMSQNVLLGPNDVLFIPTNEKRRVHVMGEVTQQSTLAIPPSGLSLTSALGEAKGISQTLADARGVFVIRPRDPASTHKIADIYQLNLKDASAFAMGTRFQLQPEDIVFVTLAPVGRWNRVVSQVIPSLTTFGLLANAFNLGD</sequence>
<evidence type="ECO:0000256" key="6">
    <source>
        <dbReference type="ARBA" id="ARBA00022692"/>
    </source>
</evidence>
<evidence type="ECO:0000256" key="2">
    <source>
        <dbReference type="ARBA" id="ARBA00009450"/>
    </source>
</evidence>
<evidence type="ECO:0000256" key="7">
    <source>
        <dbReference type="ARBA" id="ARBA00022729"/>
    </source>
</evidence>
<dbReference type="GO" id="GO:0009279">
    <property type="term" value="C:cell outer membrane"/>
    <property type="evidence" value="ECO:0007669"/>
    <property type="project" value="UniProtKB-SubCell"/>
</dbReference>
<feature type="domain" description="SLBB" evidence="18">
    <location>
        <begin position="188"/>
        <end position="266"/>
    </location>
</feature>
<evidence type="ECO:0000256" key="8">
    <source>
        <dbReference type="ARBA" id="ARBA00023047"/>
    </source>
</evidence>
<feature type="domain" description="SLBB" evidence="18">
    <location>
        <begin position="273"/>
        <end position="359"/>
    </location>
</feature>
<evidence type="ECO:0000256" key="9">
    <source>
        <dbReference type="ARBA" id="ARBA00023065"/>
    </source>
</evidence>
<evidence type="ECO:0000256" key="5">
    <source>
        <dbReference type="ARBA" id="ARBA00022597"/>
    </source>
</evidence>
<evidence type="ECO:0000259" key="17">
    <source>
        <dbReference type="Pfam" id="PF18412"/>
    </source>
</evidence>
<dbReference type="InterPro" id="IPR003715">
    <property type="entry name" value="Poly_export_N"/>
</dbReference>
<dbReference type="GO" id="GO:0046930">
    <property type="term" value="C:pore complex"/>
    <property type="evidence" value="ECO:0007669"/>
    <property type="project" value="UniProtKB-KW"/>
</dbReference>
<evidence type="ECO:0000259" key="16">
    <source>
        <dbReference type="Pfam" id="PF02563"/>
    </source>
</evidence>
<reference evidence="19 20" key="1">
    <citation type="submission" date="2016-10" db="EMBL/GenBank/DDBJ databases">
        <authorList>
            <person name="de Groot N.N."/>
        </authorList>
    </citation>
    <scope>NUCLEOTIDE SEQUENCE [LARGE SCALE GENOMIC DNA]</scope>
    <source>
        <strain evidence="19 20">DSM 15123</strain>
    </source>
</reference>
<dbReference type="Gene3D" id="3.30.1950.10">
    <property type="entry name" value="wza like domain"/>
    <property type="match status" value="1"/>
</dbReference>
<keyword evidence="8" id="KW-0625">Polysaccharide transport</keyword>
<feature type="domain" description="Outer-membrane lipoprotein Wza C-terminal" evidence="17">
    <location>
        <begin position="362"/>
        <end position="386"/>
    </location>
</feature>
<dbReference type="InterPro" id="IPR049712">
    <property type="entry name" value="Poly_export"/>
</dbReference>
<accession>A0A1H8EEM8</accession>
<dbReference type="Gene3D" id="1.20.5.70">
    <property type="match status" value="1"/>
</dbReference>
<evidence type="ECO:0000313" key="20">
    <source>
        <dbReference type="Proteomes" id="UP000199531"/>
    </source>
</evidence>
<evidence type="ECO:0000256" key="1">
    <source>
        <dbReference type="ARBA" id="ARBA00004571"/>
    </source>
</evidence>
<organism evidence="19 20">
    <name type="scientific">Brachymonas denitrificans DSM 15123</name>
    <dbReference type="NCBI Taxonomy" id="1121117"/>
    <lineage>
        <taxon>Bacteria</taxon>
        <taxon>Pseudomonadati</taxon>
        <taxon>Pseudomonadota</taxon>
        <taxon>Betaproteobacteria</taxon>
        <taxon>Burkholderiales</taxon>
        <taxon>Comamonadaceae</taxon>
        <taxon>Brachymonas</taxon>
    </lineage>
</organism>
<protein>
    <submittedName>
        <fullName evidence="19">Polysaccharide export outer membrane protein</fullName>
    </submittedName>
</protein>
<dbReference type="GO" id="GO:0015288">
    <property type="term" value="F:porin activity"/>
    <property type="evidence" value="ECO:0007669"/>
    <property type="project" value="UniProtKB-KW"/>
</dbReference>
<dbReference type="InterPro" id="IPR054765">
    <property type="entry name" value="SLBB_dom"/>
</dbReference>
<feature type="domain" description="Polysaccharide export protein N-terminal" evidence="16">
    <location>
        <begin position="83"/>
        <end position="182"/>
    </location>
</feature>
<evidence type="ECO:0000256" key="10">
    <source>
        <dbReference type="ARBA" id="ARBA00023114"/>
    </source>
</evidence>